<dbReference type="PANTHER" id="PTHR31851">
    <property type="entry name" value="FE(2+)/MN(2+) TRANSPORTER PCL1"/>
    <property type="match status" value="1"/>
</dbReference>
<evidence type="ECO:0000313" key="6">
    <source>
        <dbReference type="EMBL" id="RSB75868.1"/>
    </source>
</evidence>
<dbReference type="InterPro" id="IPR015946">
    <property type="entry name" value="KH_dom-like_a/b"/>
</dbReference>
<dbReference type="CDD" id="cd02432">
    <property type="entry name" value="Nodulin-21_like_1"/>
    <property type="match status" value="1"/>
</dbReference>
<dbReference type="Pfam" id="PF02566">
    <property type="entry name" value="OsmC"/>
    <property type="match status" value="1"/>
</dbReference>
<comment type="subcellular location">
    <subcellularLocation>
        <location evidence="1">Endomembrane system</location>
        <topology evidence="1">Multi-pass membrane protein</topology>
    </subcellularLocation>
</comment>
<evidence type="ECO:0000256" key="5">
    <source>
        <dbReference type="SAM" id="Phobius"/>
    </source>
</evidence>
<protein>
    <recommendedName>
        <fullName evidence="8">VIT family protein</fullName>
    </recommendedName>
</protein>
<dbReference type="SUPFAM" id="SSF82784">
    <property type="entry name" value="OsmC-like"/>
    <property type="match status" value="1"/>
</dbReference>
<evidence type="ECO:0000313" key="7">
    <source>
        <dbReference type="Proteomes" id="UP000277279"/>
    </source>
</evidence>
<dbReference type="InterPro" id="IPR008217">
    <property type="entry name" value="Ccc1_fam"/>
</dbReference>
<dbReference type="Proteomes" id="UP000277279">
    <property type="component" value="Unassembled WGS sequence"/>
</dbReference>
<keyword evidence="2 5" id="KW-0812">Transmembrane</keyword>
<dbReference type="GO" id="GO:0030026">
    <property type="term" value="P:intracellular manganese ion homeostasis"/>
    <property type="evidence" value="ECO:0007669"/>
    <property type="project" value="InterPro"/>
</dbReference>
<proteinExistence type="predicted"/>
<accession>A0A427MXH6</accession>
<feature type="transmembrane region" description="Helical" evidence="5">
    <location>
        <begin position="329"/>
        <end position="351"/>
    </location>
</feature>
<feature type="transmembrane region" description="Helical" evidence="5">
    <location>
        <begin position="302"/>
        <end position="322"/>
    </location>
</feature>
<feature type="transmembrane region" description="Helical" evidence="5">
    <location>
        <begin position="363"/>
        <end position="384"/>
    </location>
</feature>
<organism evidence="6 7">
    <name type="scientific">Rhizobium pisi</name>
    <dbReference type="NCBI Taxonomy" id="574561"/>
    <lineage>
        <taxon>Bacteria</taxon>
        <taxon>Pseudomonadati</taxon>
        <taxon>Pseudomonadota</taxon>
        <taxon>Alphaproteobacteria</taxon>
        <taxon>Hyphomicrobiales</taxon>
        <taxon>Rhizobiaceae</taxon>
        <taxon>Rhizobium/Agrobacterium group</taxon>
        <taxon>Rhizobium</taxon>
    </lineage>
</organism>
<dbReference type="InterPro" id="IPR036102">
    <property type="entry name" value="OsmC/Ohrsf"/>
</dbReference>
<dbReference type="Pfam" id="PF01988">
    <property type="entry name" value="VIT1"/>
    <property type="match status" value="1"/>
</dbReference>
<evidence type="ECO:0008006" key="8">
    <source>
        <dbReference type="Google" id="ProtNLM"/>
    </source>
</evidence>
<evidence type="ECO:0000256" key="3">
    <source>
        <dbReference type="ARBA" id="ARBA00022989"/>
    </source>
</evidence>
<sequence length="385" mass="40631">MAWSVGVIALASPLSNGKARMLKHRIAARRTDAGMSLANAKLAEVRIHTVIAGFPDAFDPDELLLAPIVACAINAIERITPKLDFNLDDVDICLHAVRHDAPPRIVSVDYEVVVDTDESDQRLELLHKYVRKYGTISNTFAAASHLEGTIRRKFMSRLHTETHLVSRIGWLRAAVLGANDGIVSTASLIMGVATASADTQQILVAGVAGLVAGAMSMAAGEYVSVSSQADTEQADLARERKELERLPEAELEELTQNYVKRGLTRELAGQVAVQLTANDALDAHSRDELGIVEHLAARPIEAAATSAATFAVGAAMPLLMVVFSPASMLVYAVAVASLLFLALLGAIGAKAGGAHVLKATARVTFWGAFAMALTAGIGALVGTAI</sequence>
<evidence type="ECO:0000256" key="4">
    <source>
        <dbReference type="ARBA" id="ARBA00023136"/>
    </source>
</evidence>
<keyword evidence="3 5" id="KW-1133">Transmembrane helix</keyword>
<dbReference type="GO" id="GO:0005384">
    <property type="term" value="F:manganese ion transmembrane transporter activity"/>
    <property type="evidence" value="ECO:0007669"/>
    <property type="project" value="InterPro"/>
</dbReference>
<dbReference type="Gene3D" id="3.30.300.20">
    <property type="match status" value="1"/>
</dbReference>
<reference evidence="6 7" key="1">
    <citation type="submission" date="2018-11" db="EMBL/GenBank/DDBJ databases">
        <authorList>
            <person name="Huo Y."/>
        </authorList>
    </citation>
    <scope>NUCLEOTIDE SEQUENCE [LARGE SCALE GENOMIC DNA]</scope>
    <source>
        <strain evidence="6 7">DSM 30132</strain>
    </source>
</reference>
<dbReference type="GO" id="GO:0012505">
    <property type="term" value="C:endomembrane system"/>
    <property type="evidence" value="ECO:0007669"/>
    <property type="project" value="UniProtKB-SubCell"/>
</dbReference>
<keyword evidence="4 5" id="KW-0472">Membrane</keyword>
<dbReference type="InterPro" id="IPR003718">
    <property type="entry name" value="OsmC/Ohr_fam"/>
</dbReference>
<evidence type="ECO:0000256" key="1">
    <source>
        <dbReference type="ARBA" id="ARBA00004127"/>
    </source>
</evidence>
<comment type="caution">
    <text evidence="6">The sequence shown here is derived from an EMBL/GenBank/DDBJ whole genome shotgun (WGS) entry which is preliminary data.</text>
</comment>
<evidence type="ECO:0000256" key="2">
    <source>
        <dbReference type="ARBA" id="ARBA00022692"/>
    </source>
</evidence>
<gene>
    <name evidence="6" type="ORF">EFD55_18855</name>
</gene>
<name>A0A427MXH6_9HYPH</name>
<dbReference type="AlphaFoldDB" id="A0A427MXH6"/>
<dbReference type="OrthoDB" id="9789677at2"/>
<dbReference type="EMBL" id="RJJT01000012">
    <property type="protein sequence ID" value="RSB75868.1"/>
    <property type="molecule type" value="Genomic_DNA"/>
</dbReference>